<evidence type="ECO:0000256" key="7">
    <source>
        <dbReference type="ARBA" id="ARBA00023170"/>
    </source>
</evidence>
<dbReference type="Pfam" id="PF00053">
    <property type="entry name" value="EGF_laminin"/>
    <property type="match status" value="1"/>
</dbReference>
<name>A0A183IIJ0_9BILA</name>
<dbReference type="PROSITE" id="PS00022">
    <property type="entry name" value="EGF_1"/>
    <property type="match status" value="1"/>
</dbReference>
<dbReference type="Gene3D" id="2.170.300.10">
    <property type="entry name" value="Tie2 ligand-binding domain superfamily"/>
    <property type="match status" value="1"/>
</dbReference>
<dbReference type="PROSITE" id="PS01248">
    <property type="entry name" value="EGF_LAM_1"/>
    <property type="match status" value="1"/>
</dbReference>
<sequence>MKPVKRSSRRNRTYYEVVKRLVKRESEGDCRWGEAKCRSGECILREYVCDGTKHCLDGSDEQDCGIADSCEASEFHCDNNNCIEKSWLCDGQDDCEDGSDERNCESRPVGTGCAAYEFQCVSTKECISAGFQCDGQNDCPDESDEIGCAPPVAVQPPIQFLRIGCGERAVLECRAVGVPTPYINWRLNWGKTCGPPRCTQTSEHGHGILVISNANTFDQGVYTCEALNSKGRLLVTPDAVLKVDCQQQCNRAGTLYQSSDKKCVCKQYVQGEFCDRCVEGTFQLTESNPHGCLECFCSGLTNECQNADLFKATV</sequence>
<dbReference type="InterPro" id="IPR003598">
    <property type="entry name" value="Ig_sub2"/>
</dbReference>
<evidence type="ECO:0000313" key="11">
    <source>
        <dbReference type="EMBL" id="VDP01134.1"/>
    </source>
</evidence>
<evidence type="ECO:0000313" key="12">
    <source>
        <dbReference type="Proteomes" id="UP000270296"/>
    </source>
</evidence>
<dbReference type="OrthoDB" id="10013209at2759"/>
<evidence type="ECO:0000256" key="8">
    <source>
        <dbReference type="ARBA" id="ARBA00023180"/>
    </source>
</evidence>
<dbReference type="SMART" id="SM00409">
    <property type="entry name" value="IG"/>
    <property type="match status" value="1"/>
</dbReference>
<evidence type="ECO:0000256" key="3">
    <source>
        <dbReference type="ARBA" id="ARBA00022737"/>
    </source>
</evidence>
<dbReference type="Gene3D" id="4.10.400.10">
    <property type="entry name" value="Low-density Lipoprotein Receptor"/>
    <property type="match status" value="3"/>
</dbReference>
<keyword evidence="5" id="KW-0472">Membrane</keyword>
<dbReference type="WBParaSite" id="SBAD_0000359401-mRNA-1">
    <property type="protein sequence ID" value="SBAD_0000359401-mRNA-1"/>
    <property type="gene ID" value="SBAD_0000359401"/>
</dbReference>
<dbReference type="SUPFAM" id="SSF57424">
    <property type="entry name" value="LDL receptor-like module"/>
    <property type="match status" value="3"/>
</dbReference>
<evidence type="ECO:0000256" key="1">
    <source>
        <dbReference type="ARBA" id="ARBA00004167"/>
    </source>
</evidence>
<dbReference type="AlphaFoldDB" id="A0A183IIJ0"/>
<dbReference type="InterPro" id="IPR007110">
    <property type="entry name" value="Ig-like_dom"/>
</dbReference>
<dbReference type="SMART" id="SM00408">
    <property type="entry name" value="IGc2"/>
    <property type="match status" value="1"/>
</dbReference>
<dbReference type="GO" id="GO:0042562">
    <property type="term" value="F:hormone binding"/>
    <property type="evidence" value="ECO:0007669"/>
    <property type="project" value="TreeGrafter"/>
</dbReference>
<comment type="subcellular location">
    <subcellularLocation>
        <location evidence="1">Membrane</location>
        <topology evidence="1">Single-pass membrane protein</topology>
    </subcellularLocation>
</comment>
<keyword evidence="8" id="KW-0325">Glycoprotein</keyword>
<dbReference type="InterPro" id="IPR002049">
    <property type="entry name" value="LE_dom"/>
</dbReference>
<dbReference type="PRINTS" id="PR00261">
    <property type="entry name" value="LDLRECEPTOR"/>
</dbReference>
<dbReference type="Gene3D" id="2.60.40.10">
    <property type="entry name" value="Immunoglobulins"/>
    <property type="match status" value="1"/>
</dbReference>
<evidence type="ECO:0000256" key="4">
    <source>
        <dbReference type="ARBA" id="ARBA00022989"/>
    </source>
</evidence>
<evidence type="ECO:0000256" key="5">
    <source>
        <dbReference type="ARBA" id="ARBA00023136"/>
    </source>
</evidence>
<dbReference type="GO" id="GO:0030154">
    <property type="term" value="P:cell differentiation"/>
    <property type="evidence" value="ECO:0007669"/>
    <property type="project" value="UniProtKB-ARBA"/>
</dbReference>
<evidence type="ECO:0000256" key="9">
    <source>
        <dbReference type="PROSITE-ProRule" id="PRU00124"/>
    </source>
</evidence>
<feature type="disulfide bond" evidence="9">
    <location>
        <begin position="89"/>
        <end position="104"/>
    </location>
</feature>
<dbReference type="FunFam" id="2.10.25.10:FF:000407">
    <property type="entry name" value="Laminin subunit alpha-3"/>
    <property type="match status" value="1"/>
</dbReference>
<dbReference type="InterPro" id="IPR003599">
    <property type="entry name" value="Ig_sub"/>
</dbReference>
<dbReference type="Proteomes" id="UP000270296">
    <property type="component" value="Unassembled WGS sequence"/>
</dbReference>
<dbReference type="PROSITE" id="PS01209">
    <property type="entry name" value="LDLRA_1"/>
    <property type="match status" value="2"/>
</dbReference>
<keyword evidence="7" id="KW-0675">Receptor</keyword>
<accession>A0A183IIJ0</accession>
<reference evidence="11 12" key="2">
    <citation type="submission" date="2018-11" db="EMBL/GenBank/DDBJ databases">
        <authorList>
            <consortium name="Pathogen Informatics"/>
        </authorList>
    </citation>
    <scope>NUCLEOTIDE SEQUENCE [LARGE SCALE GENOMIC DNA]</scope>
</reference>
<dbReference type="PANTHER" id="PTHR22722:SF12">
    <property type="entry name" value="EGF-LIKE DOMAIN-CONTAINING PROTEIN"/>
    <property type="match status" value="1"/>
</dbReference>
<keyword evidence="4" id="KW-1133">Transmembrane helix</keyword>
<dbReference type="GO" id="GO:0043235">
    <property type="term" value="C:receptor complex"/>
    <property type="evidence" value="ECO:0007669"/>
    <property type="project" value="TreeGrafter"/>
</dbReference>
<evidence type="ECO:0000256" key="6">
    <source>
        <dbReference type="ARBA" id="ARBA00023157"/>
    </source>
</evidence>
<dbReference type="InterPro" id="IPR036055">
    <property type="entry name" value="LDL_receptor-like_sf"/>
</dbReference>
<dbReference type="GO" id="GO:0016324">
    <property type="term" value="C:apical plasma membrane"/>
    <property type="evidence" value="ECO:0007669"/>
    <property type="project" value="TreeGrafter"/>
</dbReference>
<feature type="disulfide bond" evidence="9">
    <location>
        <begin position="70"/>
        <end position="82"/>
    </location>
</feature>
<proteinExistence type="predicted"/>
<dbReference type="SUPFAM" id="SSF48726">
    <property type="entry name" value="Immunoglobulin"/>
    <property type="match status" value="1"/>
</dbReference>
<keyword evidence="3" id="KW-0677">Repeat</keyword>
<gene>
    <name evidence="11" type="ORF">SBAD_LOCUS3435</name>
</gene>
<keyword evidence="6 9" id="KW-1015">Disulfide bond</keyword>
<dbReference type="Pfam" id="PF00057">
    <property type="entry name" value="Ldl_recept_a"/>
    <property type="match status" value="3"/>
</dbReference>
<organism evidence="13">
    <name type="scientific">Soboliphyme baturini</name>
    <dbReference type="NCBI Taxonomy" id="241478"/>
    <lineage>
        <taxon>Eukaryota</taxon>
        <taxon>Metazoa</taxon>
        <taxon>Ecdysozoa</taxon>
        <taxon>Nematoda</taxon>
        <taxon>Enoplea</taxon>
        <taxon>Dorylaimia</taxon>
        <taxon>Dioctophymatida</taxon>
        <taxon>Dioctophymatoidea</taxon>
        <taxon>Soboliphymatidae</taxon>
        <taxon>Soboliphyme</taxon>
    </lineage>
</organism>
<dbReference type="PROSITE" id="PS50835">
    <property type="entry name" value="IG_LIKE"/>
    <property type="match status" value="1"/>
</dbReference>
<evidence type="ECO:0000256" key="2">
    <source>
        <dbReference type="ARBA" id="ARBA00022692"/>
    </source>
</evidence>
<dbReference type="InterPro" id="IPR051221">
    <property type="entry name" value="LDLR-related"/>
</dbReference>
<feature type="disulfide bond" evidence="9">
    <location>
        <begin position="133"/>
        <end position="148"/>
    </location>
</feature>
<protein>
    <submittedName>
        <fullName evidence="13">Ig-like domain-containing protein</fullName>
    </submittedName>
</protein>
<dbReference type="EMBL" id="UZAM01007743">
    <property type="protein sequence ID" value="VDP01134.1"/>
    <property type="molecule type" value="Genomic_DNA"/>
</dbReference>
<dbReference type="InterPro" id="IPR002172">
    <property type="entry name" value="LDrepeatLR_classA_rpt"/>
</dbReference>
<comment type="caution">
    <text evidence="9">Lacks conserved residue(s) required for the propagation of feature annotation.</text>
</comment>
<dbReference type="InterPro" id="IPR013783">
    <property type="entry name" value="Ig-like_fold"/>
</dbReference>
<dbReference type="SMART" id="SM00192">
    <property type="entry name" value="LDLa"/>
    <property type="match status" value="3"/>
</dbReference>
<dbReference type="CDD" id="cd00112">
    <property type="entry name" value="LDLa"/>
    <property type="match status" value="3"/>
</dbReference>
<dbReference type="InterPro" id="IPR023415">
    <property type="entry name" value="LDLR_class-A_CS"/>
</dbReference>
<dbReference type="Pfam" id="PF07679">
    <property type="entry name" value="I-set"/>
    <property type="match status" value="1"/>
</dbReference>
<keyword evidence="12" id="KW-1185">Reference proteome</keyword>
<dbReference type="GO" id="GO:0006898">
    <property type="term" value="P:receptor-mediated endocytosis"/>
    <property type="evidence" value="ECO:0007669"/>
    <property type="project" value="TreeGrafter"/>
</dbReference>
<dbReference type="InterPro" id="IPR013098">
    <property type="entry name" value="Ig_I-set"/>
</dbReference>
<feature type="disulfide bond" evidence="9">
    <location>
        <begin position="30"/>
        <end position="42"/>
    </location>
</feature>
<feature type="disulfide bond" evidence="9">
    <location>
        <begin position="77"/>
        <end position="95"/>
    </location>
</feature>
<dbReference type="PROSITE" id="PS50068">
    <property type="entry name" value="LDLRA_2"/>
    <property type="match status" value="3"/>
</dbReference>
<evidence type="ECO:0000313" key="13">
    <source>
        <dbReference type="WBParaSite" id="SBAD_0000359401-mRNA-1"/>
    </source>
</evidence>
<evidence type="ECO:0000259" key="10">
    <source>
        <dbReference type="PROSITE" id="PS50835"/>
    </source>
</evidence>
<feature type="disulfide bond" evidence="9">
    <location>
        <begin position="49"/>
        <end position="64"/>
    </location>
</feature>
<feature type="disulfide bond" evidence="9">
    <location>
        <begin position="37"/>
        <end position="55"/>
    </location>
</feature>
<dbReference type="InterPro" id="IPR000742">
    <property type="entry name" value="EGF"/>
</dbReference>
<reference evidence="13" key="1">
    <citation type="submission" date="2016-06" db="UniProtKB">
        <authorList>
            <consortium name="WormBaseParasite"/>
        </authorList>
    </citation>
    <scope>IDENTIFICATION</scope>
</reference>
<keyword evidence="2" id="KW-0812">Transmembrane</keyword>
<dbReference type="PANTHER" id="PTHR22722">
    <property type="entry name" value="LOW-DENSITY LIPOPROTEIN RECEPTOR-RELATED PROTEIN 2-RELATED"/>
    <property type="match status" value="1"/>
</dbReference>
<feature type="domain" description="Ig-like" evidence="10">
    <location>
        <begin position="150"/>
        <end position="236"/>
    </location>
</feature>
<dbReference type="InterPro" id="IPR036179">
    <property type="entry name" value="Ig-like_dom_sf"/>
</dbReference>